<gene>
    <name evidence="8" type="ORF">EI42_04671</name>
</gene>
<dbReference type="CDD" id="cd00082">
    <property type="entry name" value="HisKA"/>
    <property type="match status" value="1"/>
</dbReference>
<keyword evidence="4" id="KW-0808">Transferase</keyword>
<dbReference type="SUPFAM" id="SSF47384">
    <property type="entry name" value="Homodimeric domain of signal transducing histidine kinase"/>
    <property type="match status" value="1"/>
</dbReference>
<dbReference type="SMART" id="SM00387">
    <property type="entry name" value="HATPase_c"/>
    <property type="match status" value="1"/>
</dbReference>
<evidence type="ECO:0000256" key="4">
    <source>
        <dbReference type="ARBA" id="ARBA00022679"/>
    </source>
</evidence>
<evidence type="ECO:0000256" key="1">
    <source>
        <dbReference type="ARBA" id="ARBA00000085"/>
    </source>
</evidence>
<dbReference type="Pfam" id="PF00512">
    <property type="entry name" value="HisKA"/>
    <property type="match status" value="1"/>
</dbReference>
<dbReference type="SUPFAM" id="SSF55781">
    <property type="entry name" value="GAF domain-like"/>
    <property type="match status" value="3"/>
</dbReference>
<dbReference type="InterPro" id="IPR005467">
    <property type="entry name" value="His_kinase_dom"/>
</dbReference>
<dbReference type="Gene3D" id="3.30.565.10">
    <property type="entry name" value="Histidine kinase-like ATPase, C-terminal domain"/>
    <property type="match status" value="1"/>
</dbReference>
<organism evidence="8 9">
    <name type="scientific">Thermosporothrix hazakensis</name>
    <dbReference type="NCBI Taxonomy" id="644383"/>
    <lineage>
        <taxon>Bacteria</taxon>
        <taxon>Bacillati</taxon>
        <taxon>Chloroflexota</taxon>
        <taxon>Ktedonobacteria</taxon>
        <taxon>Ktedonobacterales</taxon>
        <taxon>Thermosporotrichaceae</taxon>
        <taxon>Thermosporothrix</taxon>
    </lineage>
</organism>
<keyword evidence="6" id="KW-0902">Two-component regulatory system</keyword>
<dbReference type="SMART" id="SM00065">
    <property type="entry name" value="GAF"/>
    <property type="match status" value="2"/>
</dbReference>
<keyword evidence="9" id="KW-1185">Reference proteome</keyword>
<accession>A0A326U2H6</accession>
<evidence type="ECO:0000256" key="6">
    <source>
        <dbReference type="ARBA" id="ARBA00023012"/>
    </source>
</evidence>
<name>A0A326U2H6_THEHA</name>
<dbReference type="Gene3D" id="3.30.450.40">
    <property type="match status" value="3"/>
</dbReference>
<dbReference type="InterPro" id="IPR004358">
    <property type="entry name" value="Sig_transdc_His_kin-like_C"/>
</dbReference>
<feature type="domain" description="Histidine kinase" evidence="7">
    <location>
        <begin position="645"/>
        <end position="887"/>
    </location>
</feature>
<evidence type="ECO:0000313" key="8">
    <source>
        <dbReference type="EMBL" id="PZW24223.1"/>
    </source>
</evidence>
<dbReference type="PROSITE" id="PS50109">
    <property type="entry name" value="HIS_KIN"/>
    <property type="match status" value="1"/>
</dbReference>
<dbReference type="GO" id="GO:0000155">
    <property type="term" value="F:phosphorelay sensor kinase activity"/>
    <property type="evidence" value="ECO:0007669"/>
    <property type="project" value="InterPro"/>
</dbReference>
<dbReference type="OrthoDB" id="135732at2"/>
<evidence type="ECO:0000259" key="7">
    <source>
        <dbReference type="PROSITE" id="PS50109"/>
    </source>
</evidence>
<evidence type="ECO:0000313" key="9">
    <source>
        <dbReference type="Proteomes" id="UP000248806"/>
    </source>
</evidence>
<protein>
    <recommendedName>
        <fullName evidence="2">histidine kinase</fullName>
        <ecNumber evidence="2">2.7.13.3</ecNumber>
    </recommendedName>
</protein>
<dbReference type="AlphaFoldDB" id="A0A326U2H6"/>
<dbReference type="EC" id="2.7.13.3" evidence="2"/>
<evidence type="ECO:0000256" key="2">
    <source>
        <dbReference type="ARBA" id="ARBA00012438"/>
    </source>
</evidence>
<keyword evidence="3" id="KW-0597">Phosphoprotein</keyword>
<proteinExistence type="predicted"/>
<dbReference type="SUPFAM" id="SSF55874">
    <property type="entry name" value="ATPase domain of HSP90 chaperone/DNA topoisomerase II/histidine kinase"/>
    <property type="match status" value="1"/>
</dbReference>
<dbReference type="SMART" id="SM00388">
    <property type="entry name" value="HisKA"/>
    <property type="match status" value="1"/>
</dbReference>
<keyword evidence="5" id="KW-0418">Kinase</keyword>
<dbReference type="PANTHER" id="PTHR43047:SF72">
    <property type="entry name" value="OSMOSENSING HISTIDINE PROTEIN KINASE SLN1"/>
    <property type="match status" value="1"/>
</dbReference>
<dbReference type="RefSeq" id="WP_111324983.1">
    <property type="nucleotide sequence ID" value="NZ_BIFX01000001.1"/>
</dbReference>
<evidence type="ECO:0000256" key="5">
    <source>
        <dbReference type="ARBA" id="ARBA00022777"/>
    </source>
</evidence>
<dbReference type="InterPro" id="IPR036097">
    <property type="entry name" value="HisK_dim/P_sf"/>
</dbReference>
<dbReference type="PRINTS" id="PR00344">
    <property type="entry name" value="BCTRLSENSOR"/>
</dbReference>
<dbReference type="InterPro" id="IPR029016">
    <property type="entry name" value="GAF-like_dom_sf"/>
</dbReference>
<dbReference type="EMBL" id="QKUF01000022">
    <property type="protein sequence ID" value="PZW24223.1"/>
    <property type="molecule type" value="Genomic_DNA"/>
</dbReference>
<dbReference type="InterPro" id="IPR036890">
    <property type="entry name" value="HATPase_C_sf"/>
</dbReference>
<dbReference type="Pfam" id="PF02518">
    <property type="entry name" value="HATPase_c"/>
    <property type="match status" value="1"/>
</dbReference>
<sequence length="894" mass="100845">MASASAWESPDASRNRTYLLPLLRFLLQQMMAQFSAQGACIALYDESQDRMVVQAHVRVRNASVYVEAGGLGLRVPRRRISMHLQKDIAPTPSGYLRQESPAMDEIEDVLPPQCELFAVGTAFARGQDVIGQAWQRNEAYILSHEEYLSIFHHGQPLKLHIDIPPTSYLVVPVQEGTPVDVLYGDEAAPSRVEGVVVLYQIISGLGAGFQQRQRAEALQYVERISLYLQNERLKRLQQRTSEYLEHLQNISTAFPATVKLSELVGKIYQFTTQVVDVSAMLLTLYDRDTEGIYDIFAVIDGHSVANLAEQPVISKKEDRPMWWTVAQQVAHNELLRLNFSPAQDARLREQYQELLMGTWGDQRSAQSFLFLPMKMFNRVTGSLCLTSKRPHAYHVEEIQVLETMIQIVTVSFENAKLYERDRHLLRDARQREAQLAAINSALQSIGSVLDVNALLNTFVEKVASLVRVDLCVFFQLSPTKEELVAQAMYGPPSVSQLDDGSGRPAIEPPYNKGEHEALIRLIRLPFQDTFLQQLVNESSFFYLDPPKLEELAQLSDEGGALFLRALPDQQMLMIPMFFQEDFIGLLSVSVPRESRNFRPKDVGMLLAICAQAASAIRNAQLVEQREEAYAELQRMDKLKDEFMVTASHELRTPMSAIIGYSTLLKRQSSRASSQDILRFATKISTAAQQLQNLIDNMTDAAKLGAVDKKLELKFEAVQVRTVAEIAARMLLFNIEQKIRLRIDKHLWVNADALHFRQVMVNLLDNAAKYSPAKSEITVFAEETTLAKVAERLPEDQEDPMLLVEQGDIPVVLISVKDQGEGVLPEDQQRIFEKFVRAPRSLTTPVRGSGLGLYICRRYVEAMGGKIWLASSDPEEGSVFTFYLPRVEPPVETGE</sequence>
<reference evidence="8 9" key="1">
    <citation type="submission" date="2018-06" db="EMBL/GenBank/DDBJ databases">
        <title>Genomic Encyclopedia of Archaeal and Bacterial Type Strains, Phase II (KMG-II): from individual species to whole genera.</title>
        <authorList>
            <person name="Goeker M."/>
        </authorList>
    </citation>
    <scope>NUCLEOTIDE SEQUENCE [LARGE SCALE GENOMIC DNA]</scope>
    <source>
        <strain evidence="8 9">ATCC BAA-1881</strain>
    </source>
</reference>
<comment type="caution">
    <text evidence="8">The sequence shown here is derived from an EMBL/GenBank/DDBJ whole genome shotgun (WGS) entry which is preliminary data.</text>
</comment>
<dbReference type="GO" id="GO:0009927">
    <property type="term" value="F:histidine phosphotransfer kinase activity"/>
    <property type="evidence" value="ECO:0007669"/>
    <property type="project" value="TreeGrafter"/>
</dbReference>
<dbReference type="InterPro" id="IPR003594">
    <property type="entry name" value="HATPase_dom"/>
</dbReference>
<dbReference type="InterPro" id="IPR003018">
    <property type="entry name" value="GAF"/>
</dbReference>
<comment type="catalytic activity">
    <reaction evidence="1">
        <text>ATP + protein L-histidine = ADP + protein N-phospho-L-histidine.</text>
        <dbReference type="EC" id="2.7.13.3"/>
    </reaction>
</comment>
<evidence type="ECO:0000256" key="3">
    <source>
        <dbReference type="ARBA" id="ARBA00022553"/>
    </source>
</evidence>
<dbReference type="PANTHER" id="PTHR43047">
    <property type="entry name" value="TWO-COMPONENT HISTIDINE PROTEIN KINASE"/>
    <property type="match status" value="1"/>
</dbReference>
<dbReference type="InterPro" id="IPR003661">
    <property type="entry name" value="HisK_dim/P_dom"/>
</dbReference>
<dbReference type="GO" id="GO:0005886">
    <property type="term" value="C:plasma membrane"/>
    <property type="evidence" value="ECO:0007669"/>
    <property type="project" value="TreeGrafter"/>
</dbReference>
<dbReference type="Proteomes" id="UP000248806">
    <property type="component" value="Unassembled WGS sequence"/>
</dbReference>
<dbReference type="Gene3D" id="1.10.287.130">
    <property type="match status" value="1"/>
</dbReference>